<evidence type="ECO:0000256" key="1">
    <source>
        <dbReference type="SAM" id="Phobius"/>
    </source>
</evidence>
<keyword evidence="1" id="KW-0472">Membrane</keyword>
<dbReference type="EMBL" id="JAPWTK010000001">
    <property type="protein sequence ID" value="KAJ8963277.1"/>
    <property type="molecule type" value="Genomic_DNA"/>
</dbReference>
<feature type="chain" id="PRO_5043518914" description="ER-bound oxygenase mpaB/mpaB'/Rubber oxygenase catalytic domain-containing protein" evidence="2">
    <location>
        <begin position="23"/>
        <end position="349"/>
    </location>
</feature>
<feature type="transmembrane region" description="Helical" evidence="1">
    <location>
        <begin position="79"/>
        <end position="98"/>
    </location>
</feature>
<dbReference type="PANTHER" id="PTHR37159:SF1">
    <property type="entry name" value="GH11867P"/>
    <property type="match status" value="1"/>
</dbReference>
<organism evidence="4 5">
    <name type="scientific">Aromia moschata</name>
    <dbReference type="NCBI Taxonomy" id="1265417"/>
    <lineage>
        <taxon>Eukaryota</taxon>
        <taxon>Metazoa</taxon>
        <taxon>Ecdysozoa</taxon>
        <taxon>Arthropoda</taxon>
        <taxon>Hexapoda</taxon>
        <taxon>Insecta</taxon>
        <taxon>Pterygota</taxon>
        <taxon>Neoptera</taxon>
        <taxon>Endopterygota</taxon>
        <taxon>Coleoptera</taxon>
        <taxon>Polyphaga</taxon>
        <taxon>Cucujiformia</taxon>
        <taxon>Chrysomeloidea</taxon>
        <taxon>Cerambycidae</taxon>
        <taxon>Cerambycinae</taxon>
        <taxon>Callichromatini</taxon>
        <taxon>Aromia</taxon>
    </lineage>
</organism>
<dbReference type="AlphaFoldDB" id="A0AAV8ZID9"/>
<feature type="domain" description="ER-bound oxygenase mpaB/mpaB'/Rubber oxygenase catalytic" evidence="3">
    <location>
        <begin position="102"/>
        <end position="231"/>
    </location>
</feature>
<dbReference type="PANTHER" id="PTHR37159">
    <property type="entry name" value="GH11867P"/>
    <property type="match status" value="1"/>
</dbReference>
<proteinExistence type="predicted"/>
<name>A0AAV8ZID9_9CUCU</name>
<sequence>MYMYNSILCTCLHILFFSEFSADEFVENLFNEGRKTNCDETSGSFKNNLVVPPFYDEELFKMGQQFFYRNIFNIFLNKFLGLMALLSVPSPIVDILILTNKSSTTVTAYKRYMETIFYMRLWYDDSFRPGTKSWESLIKVRKMHNSASKMGNLRLNHRIKQFDMTVTLFGFMGFAVARTKMMGIHHYTERELKGFIHLWRCIGYVLGIEDRFNICRESVKETKEICSLIIEKLFRPAMQNSSKHFETLSKALVSGMWAMNPFLEHEVFSLYLHMVVENSNDPTRQPAFKNLSLGAKTRLYVILYTVWSLQFSIVKTLHNYLQLFALWAMAHFPFLAYIQFGTKKGRVSI</sequence>
<dbReference type="Pfam" id="PF09995">
    <property type="entry name" value="MPAB_Lcp_cat"/>
    <property type="match status" value="1"/>
</dbReference>
<feature type="signal peptide" evidence="2">
    <location>
        <begin position="1"/>
        <end position="22"/>
    </location>
</feature>
<evidence type="ECO:0000259" key="3">
    <source>
        <dbReference type="Pfam" id="PF09995"/>
    </source>
</evidence>
<dbReference type="GO" id="GO:0016491">
    <property type="term" value="F:oxidoreductase activity"/>
    <property type="evidence" value="ECO:0007669"/>
    <property type="project" value="InterPro"/>
</dbReference>
<evidence type="ECO:0000313" key="4">
    <source>
        <dbReference type="EMBL" id="KAJ8963277.1"/>
    </source>
</evidence>
<keyword evidence="1" id="KW-0812">Transmembrane</keyword>
<keyword evidence="5" id="KW-1185">Reference proteome</keyword>
<dbReference type="InterPro" id="IPR018713">
    <property type="entry name" value="MPAB/Lcp_cat_dom"/>
</dbReference>
<comment type="caution">
    <text evidence="4">The sequence shown here is derived from an EMBL/GenBank/DDBJ whole genome shotgun (WGS) entry which is preliminary data.</text>
</comment>
<evidence type="ECO:0000256" key="2">
    <source>
        <dbReference type="SAM" id="SignalP"/>
    </source>
</evidence>
<keyword evidence="2" id="KW-0732">Signal</keyword>
<keyword evidence="1" id="KW-1133">Transmembrane helix</keyword>
<reference evidence="4" key="1">
    <citation type="journal article" date="2023" name="Insect Mol. Biol.">
        <title>Genome sequencing provides insights into the evolution of gene families encoding plant cell wall-degrading enzymes in longhorned beetles.</title>
        <authorList>
            <person name="Shin N.R."/>
            <person name="Okamura Y."/>
            <person name="Kirsch R."/>
            <person name="Pauchet Y."/>
        </authorList>
    </citation>
    <scope>NUCLEOTIDE SEQUENCE</scope>
    <source>
        <strain evidence="4">AMC_N1</strain>
    </source>
</reference>
<evidence type="ECO:0000313" key="5">
    <source>
        <dbReference type="Proteomes" id="UP001162162"/>
    </source>
</evidence>
<accession>A0AAV8ZID9</accession>
<dbReference type="Proteomes" id="UP001162162">
    <property type="component" value="Unassembled WGS sequence"/>
</dbReference>
<protein>
    <recommendedName>
        <fullName evidence="3">ER-bound oxygenase mpaB/mpaB'/Rubber oxygenase catalytic domain-containing protein</fullName>
    </recommendedName>
</protein>
<gene>
    <name evidence="4" type="ORF">NQ318_018744</name>
</gene>